<comment type="caution">
    <text evidence="1">The sequence shown here is derived from an EMBL/GenBank/DDBJ whole genome shotgun (WGS) entry which is preliminary data.</text>
</comment>
<feature type="non-terminal residue" evidence="1">
    <location>
        <position position="245"/>
    </location>
</feature>
<dbReference type="EMBL" id="CAJVPL010015225">
    <property type="protein sequence ID" value="CAG8692859.1"/>
    <property type="molecule type" value="Genomic_DNA"/>
</dbReference>
<keyword evidence="2" id="KW-1185">Reference proteome</keyword>
<evidence type="ECO:0000313" key="2">
    <source>
        <dbReference type="Proteomes" id="UP000789831"/>
    </source>
</evidence>
<sequence>VVEKISLSEVVDYVTSKATNLEHDDMLSFDLCIELDNVLVTAHDAKNMIKLIVDEIEGFDGYDWIFTTGPEMSLRHCGFSIFYLAYSQCRELESREAMIGFHHNIQHEKPVDITTPPEVKREIMQNLHMDPWLTSCQHFYKSDEDHVVSARHFLKGSHTVASELCFNWNTDLVTAIGFTTPLLAGLLPLSSIHCDATYKTTKGHFELYGIIGNIESAGFPVAYLILNTTKVPNNEEQTGLRTMAL</sequence>
<gene>
    <name evidence="1" type="ORF">AGERDE_LOCUS13168</name>
</gene>
<accession>A0A9N9HKX3</accession>
<reference evidence="1" key="1">
    <citation type="submission" date="2021-06" db="EMBL/GenBank/DDBJ databases">
        <authorList>
            <person name="Kallberg Y."/>
            <person name="Tangrot J."/>
            <person name="Rosling A."/>
        </authorList>
    </citation>
    <scope>NUCLEOTIDE SEQUENCE</scope>
    <source>
        <strain evidence="1">MT106</strain>
    </source>
</reference>
<proteinExistence type="predicted"/>
<dbReference type="AlphaFoldDB" id="A0A9N9HKX3"/>
<protein>
    <submittedName>
        <fullName evidence="1">5835_t:CDS:1</fullName>
    </submittedName>
</protein>
<organism evidence="1 2">
    <name type="scientific">Ambispora gerdemannii</name>
    <dbReference type="NCBI Taxonomy" id="144530"/>
    <lineage>
        <taxon>Eukaryota</taxon>
        <taxon>Fungi</taxon>
        <taxon>Fungi incertae sedis</taxon>
        <taxon>Mucoromycota</taxon>
        <taxon>Glomeromycotina</taxon>
        <taxon>Glomeromycetes</taxon>
        <taxon>Archaeosporales</taxon>
        <taxon>Ambisporaceae</taxon>
        <taxon>Ambispora</taxon>
    </lineage>
</organism>
<dbReference type="OrthoDB" id="3262412at2759"/>
<dbReference type="Proteomes" id="UP000789831">
    <property type="component" value="Unassembled WGS sequence"/>
</dbReference>
<feature type="non-terminal residue" evidence="1">
    <location>
        <position position="1"/>
    </location>
</feature>
<evidence type="ECO:0000313" key="1">
    <source>
        <dbReference type="EMBL" id="CAG8692859.1"/>
    </source>
</evidence>
<name>A0A9N9HKX3_9GLOM</name>